<accession>A0ABT5ICE4</accession>
<evidence type="ECO:0000259" key="1">
    <source>
        <dbReference type="Pfam" id="PF13304"/>
    </source>
</evidence>
<dbReference type="PANTHER" id="PTHR40396">
    <property type="entry name" value="ATPASE-LIKE PROTEIN"/>
    <property type="match status" value="1"/>
</dbReference>
<name>A0ABT5ICE4_9CAUL</name>
<dbReference type="Gene3D" id="3.40.50.300">
    <property type="entry name" value="P-loop containing nucleotide triphosphate hydrolases"/>
    <property type="match status" value="1"/>
</dbReference>
<organism evidence="2 3">
    <name type="scientific">Asticcacaulis currens</name>
    <dbReference type="NCBI Taxonomy" id="2984210"/>
    <lineage>
        <taxon>Bacteria</taxon>
        <taxon>Pseudomonadati</taxon>
        <taxon>Pseudomonadota</taxon>
        <taxon>Alphaproteobacteria</taxon>
        <taxon>Caulobacterales</taxon>
        <taxon>Caulobacteraceae</taxon>
        <taxon>Asticcacaulis</taxon>
    </lineage>
</organism>
<feature type="domain" description="ATPase AAA-type core" evidence="1">
    <location>
        <begin position="48"/>
        <end position="357"/>
    </location>
</feature>
<dbReference type="Proteomes" id="UP001216595">
    <property type="component" value="Unassembled WGS sequence"/>
</dbReference>
<dbReference type="Pfam" id="PF13304">
    <property type="entry name" value="AAA_21"/>
    <property type="match status" value="1"/>
</dbReference>
<dbReference type="InterPro" id="IPR027417">
    <property type="entry name" value="P-loop_NTPase"/>
</dbReference>
<sequence length="412" mass="46963">MLYKIELENFYSIREAQVLDLSVSPSLEDTRGRFAAIFPGSTIRTPKVVAIYGANASGKTTILRALHFLSSFISSVNVESTDFRQPVYTFNDEESRGKPIRLAIELGGITNPQRDEVDDFKPEFGTLRYELVLRAKDGKIERVLWEAMRQRPNGTGRWQRVFERTAEGDTISVKDSDVFPMVGLKHLLKTLRPDASLISTYAYFNHPTAGFYRETASRVSSNVDRRWDFISGDNALLGFIGQQPELLKRLNRDLSRIDVGIEELRIEHIPHLGPQGRFLHSGLHEEMPWELESRGTQAFVRLFPQLAFVFDKGGVALVDEFDTLIHPLVLPEILRWFYDNETRNPLDAQMWLTCHSATMLEDLVKEEVVIAEKDSAGRTRIYSLMDFKALRRDDNLYKKYLGGAYGGIPVIG</sequence>
<dbReference type="RefSeq" id="WP_272740587.1">
    <property type="nucleotide sequence ID" value="NZ_JAQQKW010000003.1"/>
</dbReference>
<reference evidence="2 3" key="1">
    <citation type="submission" date="2023-01" db="EMBL/GenBank/DDBJ databases">
        <title>Novel species of the genus Asticcacaulis isolated from rivers.</title>
        <authorList>
            <person name="Lu H."/>
        </authorList>
    </citation>
    <scope>NUCLEOTIDE SEQUENCE [LARGE SCALE GENOMIC DNA]</scope>
    <source>
        <strain evidence="2 3">DXS10W</strain>
    </source>
</reference>
<dbReference type="PANTHER" id="PTHR40396:SF1">
    <property type="entry name" value="ATPASE AAA-TYPE CORE DOMAIN-CONTAINING PROTEIN"/>
    <property type="match status" value="1"/>
</dbReference>
<dbReference type="SUPFAM" id="SSF52540">
    <property type="entry name" value="P-loop containing nucleoside triphosphate hydrolases"/>
    <property type="match status" value="1"/>
</dbReference>
<evidence type="ECO:0000313" key="3">
    <source>
        <dbReference type="Proteomes" id="UP001216595"/>
    </source>
</evidence>
<protein>
    <submittedName>
        <fullName evidence="2">AAA family ATPase</fullName>
    </submittedName>
</protein>
<proteinExistence type="predicted"/>
<dbReference type="EMBL" id="JAQQKW010000003">
    <property type="protein sequence ID" value="MDC7693859.1"/>
    <property type="molecule type" value="Genomic_DNA"/>
</dbReference>
<comment type="caution">
    <text evidence="2">The sequence shown here is derived from an EMBL/GenBank/DDBJ whole genome shotgun (WGS) entry which is preliminary data.</text>
</comment>
<gene>
    <name evidence="2" type="ORF">PQU94_06135</name>
</gene>
<keyword evidence="3" id="KW-1185">Reference proteome</keyword>
<evidence type="ECO:0000313" key="2">
    <source>
        <dbReference type="EMBL" id="MDC7693859.1"/>
    </source>
</evidence>
<dbReference type="InterPro" id="IPR003959">
    <property type="entry name" value="ATPase_AAA_core"/>
</dbReference>